<keyword evidence="2" id="KW-1185">Reference proteome</keyword>
<dbReference type="Proteomes" id="UP000576969">
    <property type="component" value="Unassembled WGS sequence"/>
</dbReference>
<name>A0A7Y9KJX3_9MICO</name>
<evidence type="ECO:0000313" key="1">
    <source>
        <dbReference type="EMBL" id="NYE20230.1"/>
    </source>
</evidence>
<protein>
    <submittedName>
        <fullName evidence="1">Uncharacterized protein</fullName>
    </submittedName>
</protein>
<dbReference type="EMBL" id="JACCBV010000001">
    <property type="protein sequence ID" value="NYE20230.1"/>
    <property type="molecule type" value="Genomic_DNA"/>
</dbReference>
<proteinExistence type="predicted"/>
<evidence type="ECO:0000313" key="2">
    <source>
        <dbReference type="Proteomes" id="UP000576969"/>
    </source>
</evidence>
<organism evidence="1 2">
    <name type="scientific">Microbacterium immunditiarum</name>
    <dbReference type="NCBI Taxonomy" id="337480"/>
    <lineage>
        <taxon>Bacteria</taxon>
        <taxon>Bacillati</taxon>
        <taxon>Actinomycetota</taxon>
        <taxon>Actinomycetes</taxon>
        <taxon>Micrococcales</taxon>
        <taxon>Microbacteriaceae</taxon>
        <taxon>Microbacterium</taxon>
    </lineage>
</organism>
<sequence length="74" mass="8114">MTTISAPRFSHPRVSTTRFERALLRVTAAVEAFVASRLERRAMTAARAAAAAQDRYVEARRRAEALGATGTLPR</sequence>
<comment type="caution">
    <text evidence="1">The sequence shown here is derived from an EMBL/GenBank/DDBJ whole genome shotgun (WGS) entry which is preliminary data.</text>
</comment>
<reference evidence="1 2" key="1">
    <citation type="submission" date="2020-07" db="EMBL/GenBank/DDBJ databases">
        <title>Sequencing the genomes of 1000 actinobacteria strains.</title>
        <authorList>
            <person name="Klenk H.-P."/>
        </authorList>
    </citation>
    <scope>NUCLEOTIDE SEQUENCE [LARGE SCALE GENOMIC DNA]</scope>
    <source>
        <strain evidence="1 2">DSM 24662</strain>
    </source>
</reference>
<gene>
    <name evidence="1" type="ORF">BJ991_002258</name>
</gene>
<dbReference type="AlphaFoldDB" id="A0A7Y9KJX3"/>
<accession>A0A7Y9KJX3</accession>
<dbReference type="RefSeq" id="WP_179490026.1">
    <property type="nucleotide sequence ID" value="NZ_JACCBV010000001.1"/>
</dbReference>